<dbReference type="EMBL" id="BGZK01000635">
    <property type="protein sequence ID" value="GBP53879.1"/>
    <property type="molecule type" value="Genomic_DNA"/>
</dbReference>
<name>A0A4C1WUI1_EUMVA</name>
<sequence>MSPPRWPRACRGLLMTAVRDRQHNVLSEAGKVLCDVIEVKKLLNQFARGQAEHPGSEATPLIGEPPPLKCYRSLIQSLTVKPYCQNNSQRIPMSELS</sequence>
<comment type="caution">
    <text evidence="1">The sequence shown here is derived from an EMBL/GenBank/DDBJ whole genome shotgun (WGS) entry which is preliminary data.</text>
</comment>
<evidence type="ECO:0000313" key="2">
    <source>
        <dbReference type="Proteomes" id="UP000299102"/>
    </source>
</evidence>
<protein>
    <submittedName>
        <fullName evidence="1">Uncharacterized protein</fullName>
    </submittedName>
</protein>
<organism evidence="1 2">
    <name type="scientific">Eumeta variegata</name>
    <name type="common">Bagworm moth</name>
    <name type="synonym">Eumeta japonica</name>
    <dbReference type="NCBI Taxonomy" id="151549"/>
    <lineage>
        <taxon>Eukaryota</taxon>
        <taxon>Metazoa</taxon>
        <taxon>Ecdysozoa</taxon>
        <taxon>Arthropoda</taxon>
        <taxon>Hexapoda</taxon>
        <taxon>Insecta</taxon>
        <taxon>Pterygota</taxon>
        <taxon>Neoptera</taxon>
        <taxon>Endopterygota</taxon>
        <taxon>Lepidoptera</taxon>
        <taxon>Glossata</taxon>
        <taxon>Ditrysia</taxon>
        <taxon>Tineoidea</taxon>
        <taxon>Psychidae</taxon>
        <taxon>Oiketicinae</taxon>
        <taxon>Eumeta</taxon>
    </lineage>
</organism>
<evidence type="ECO:0000313" key="1">
    <source>
        <dbReference type="EMBL" id="GBP53879.1"/>
    </source>
</evidence>
<accession>A0A4C1WUI1</accession>
<gene>
    <name evidence="1" type="ORF">EVAR_96786_1</name>
</gene>
<reference evidence="1 2" key="1">
    <citation type="journal article" date="2019" name="Commun. Biol.">
        <title>The bagworm genome reveals a unique fibroin gene that provides high tensile strength.</title>
        <authorList>
            <person name="Kono N."/>
            <person name="Nakamura H."/>
            <person name="Ohtoshi R."/>
            <person name="Tomita M."/>
            <person name="Numata K."/>
            <person name="Arakawa K."/>
        </authorList>
    </citation>
    <scope>NUCLEOTIDE SEQUENCE [LARGE SCALE GENOMIC DNA]</scope>
</reference>
<dbReference type="AlphaFoldDB" id="A0A4C1WUI1"/>
<dbReference type="Proteomes" id="UP000299102">
    <property type="component" value="Unassembled WGS sequence"/>
</dbReference>
<keyword evidence="2" id="KW-1185">Reference proteome</keyword>
<proteinExistence type="predicted"/>